<dbReference type="EMBL" id="CAXITT010000057">
    <property type="protein sequence ID" value="CAL1529867.1"/>
    <property type="molecule type" value="Genomic_DNA"/>
</dbReference>
<feature type="chain" id="PRO_5043909519" evidence="2">
    <location>
        <begin position="22"/>
        <end position="165"/>
    </location>
</feature>
<sequence>MVTKFLLSVLVLCLQQRHITCYRVISNEIKATNGLSCLSCYNGQPGIDCINIGNGSGIPTQVCLPEEPFCKVRRLTTDDVLTTLDRMCDSYCTPGCKEAAWYVECISCCNQESLCNKDNAASGLDHSFGKFKSHAHNPFFVLSYFLVLYVIFLNNRNLLSLNLVE</sequence>
<feature type="transmembrane region" description="Helical" evidence="1">
    <location>
        <begin position="135"/>
        <end position="153"/>
    </location>
</feature>
<dbReference type="AlphaFoldDB" id="A0AAV2H8C5"/>
<name>A0AAV2H8C5_LYMST</name>
<keyword evidence="1" id="KW-1133">Transmembrane helix</keyword>
<comment type="caution">
    <text evidence="3">The sequence shown here is derived from an EMBL/GenBank/DDBJ whole genome shotgun (WGS) entry which is preliminary data.</text>
</comment>
<proteinExistence type="predicted"/>
<dbReference type="Proteomes" id="UP001497497">
    <property type="component" value="Unassembled WGS sequence"/>
</dbReference>
<evidence type="ECO:0000256" key="2">
    <source>
        <dbReference type="SAM" id="SignalP"/>
    </source>
</evidence>
<organism evidence="3 4">
    <name type="scientific">Lymnaea stagnalis</name>
    <name type="common">Great pond snail</name>
    <name type="synonym">Helix stagnalis</name>
    <dbReference type="NCBI Taxonomy" id="6523"/>
    <lineage>
        <taxon>Eukaryota</taxon>
        <taxon>Metazoa</taxon>
        <taxon>Spiralia</taxon>
        <taxon>Lophotrochozoa</taxon>
        <taxon>Mollusca</taxon>
        <taxon>Gastropoda</taxon>
        <taxon>Heterobranchia</taxon>
        <taxon>Euthyneura</taxon>
        <taxon>Panpulmonata</taxon>
        <taxon>Hygrophila</taxon>
        <taxon>Lymnaeoidea</taxon>
        <taxon>Lymnaeidae</taxon>
        <taxon>Lymnaea</taxon>
    </lineage>
</organism>
<gene>
    <name evidence="3" type="ORF">GSLYS_00004000001</name>
</gene>
<evidence type="ECO:0000313" key="4">
    <source>
        <dbReference type="Proteomes" id="UP001497497"/>
    </source>
</evidence>
<feature type="signal peptide" evidence="2">
    <location>
        <begin position="1"/>
        <end position="21"/>
    </location>
</feature>
<evidence type="ECO:0000313" key="3">
    <source>
        <dbReference type="EMBL" id="CAL1529867.1"/>
    </source>
</evidence>
<keyword evidence="1" id="KW-0812">Transmembrane</keyword>
<keyword evidence="2" id="KW-0732">Signal</keyword>
<keyword evidence="4" id="KW-1185">Reference proteome</keyword>
<protein>
    <submittedName>
        <fullName evidence="3">Uncharacterized protein</fullName>
    </submittedName>
</protein>
<keyword evidence="1" id="KW-0472">Membrane</keyword>
<reference evidence="3 4" key="1">
    <citation type="submission" date="2024-04" db="EMBL/GenBank/DDBJ databases">
        <authorList>
            <consortium name="Genoscope - CEA"/>
            <person name="William W."/>
        </authorList>
    </citation>
    <scope>NUCLEOTIDE SEQUENCE [LARGE SCALE GENOMIC DNA]</scope>
</reference>
<accession>A0AAV2H8C5</accession>
<evidence type="ECO:0000256" key="1">
    <source>
        <dbReference type="SAM" id="Phobius"/>
    </source>
</evidence>